<dbReference type="SUPFAM" id="SSF52540">
    <property type="entry name" value="P-loop containing nucleoside triphosphate hydrolases"/>
    <property type="match status" value="1"/>
</dbReference>
<proteinExistence type="inferred from homology"/>
<dbReference type="PANTHER" id="PTHR45704">
    <property type="entry name" value="RAS-LIKE FAMILY MEMBER 11"/>
    <property type="match status" value="1"/>
</dbReference>
<comment type="similarity">
    <text evidence="1">Belongs to the small GTPase superfamily. Ras family.</text>
</comment>
<comment type="catalytic activity">
    <reaction evidence="6">
        <text>GTP + H2O = GDP + phosphate + H(+)</text>
        <dbReference type="Rhea" id="RHEA:19669"/>
        <dbReference type="ChEBI" id="CHEBI:15377"/>
        <dbReference type="ChEBI" id="CHEBI:15378"/>
        <dbReference type="ChEBI" id="CHEBI:37565"/>
        <dbReference type="ChEBI" id="CHEBI:43474"/>
        <dbReference type="ChEBI" id="CHEBI:58189"/>
        <dbReference type="EC" id="3.6.5.2"/>
    </reaction>
</comment>
<dbReference type="Proteomes" id="UP000694542">
    <property type="component" value="Chromosome 21"/>
</dbReference>
<reference evidence="7" key="2">
    <citation type="submission" date="2025-08" db="UniProtKB">
        <authorList>
            <consortium name="Ensembl"/>
        </authorList>
    </citation>
    <scope>IDENTIFICATION</scope>
</reference>
<dbReference type="EC" id="3.6.5.2" evidence="2"/>
<dbReference type="Gene3D" id="3.40.50.300">
    <property type="entry name" value="P-loop containing nucleotide triphosphate hydrolases"/>
    <property type="match status" value="1"/>
</dbReference>
<evidence type="ECO:0000256" key="4">
    <source>
        <dbReference type="ARBA" id="ARBA00022801"/>
    </source>
</evidence>
<dbReference type="GO" id="GO:0003925">
    <property type="term" value="F:G protein activity"/>
    <property type="evidence" value="ECO:0007669"/>
    <property type="project" value="UniProtKB-EC"/>
</dbReference>
<dbReference type="Ensembl" id="ENSCAFT00040020503.1">
    <property type="protein sequence ID" value="ENSCAFP00040017795.1"/>
    <property type="gene ID" value="ENSCAFG00040011114.1"/>
</dbReference>
<evidence type="ECO:0000313" key="8">
    <source>
        <dbReference type="Proteomes" id="UP000694542"/>
    </source>
</evidence>
<evidence type="ECO:0000256" key="1">
    <source>
        <dbReference type="ARBA" id="ARBA00008344"/>
    </source>
</evidence>
<dbReference type="Pfam" id="PF00071">
    <property type="entry name" value="Ras"/>
    <property type="match status" value="1"/>
</dbReference>
<organism evidence="7 8">
    <name type="scientific">Canis lupus familiaris</name>
    <name type="common">Dog</name>
    <name type="synonym">Canis familiaris</name>
    <dbReference type="NCBI Taxonomy" id="9615"/>
    <lineage>
        <taxon>Eukaryota</taxon>
        <taxon>Metazoa</taxon>
        <taxon>Chordata</taxon>
        <taxon>Craniata</taxon>
        <taxon>Vertebrata</taxon>
        <taxon>Euteleostomi</taxon>
        <taxon>Mammalia</taxon>
        <taxon>Eutheria</taxon>
        <taxon>Laurasiatheria</taxon>
        <taxon>Carnivora</taxon>
        <taxon>Caniformia</taxon>
        <taxon>Canidae</taxon>
        <taxon>Canis</taxon>
    </lineage>
</organism>
<reference evidence="7" key="1">
    <citation type="submission" date="2018-10" db="EMBL/GenBank/DDBJ databases">
        <title>De novo assembly of a Great Dane genome.</title>
        <authorList>
            <person name="Kidd J.M."/>
            <person name="Pendleton A.L."/>
            <person name="Shen F."/>
            <person name="Emery S."/>
        </authorList>
    </citation>
    <scope>NUCLEOTIDE SEQUENCE [LARGE SCALE GENOMIC DNA]</scope>
    <source>
        <strain evidence="7">Great Dane</strain>
    </source>
</reference>
<dbReference type="GO" id="GO:0005525">
    <property type="term" value="F:GTP binding"/>
    <property type="evidence" value="ECO:0007669"/>
    <property type="project" value="UniProtKB-KW"/>
</dbReference>
<dbReference type="InterPro" id="IPR027417">
    <property type="entry name" value="P-loop_NTPase"/>
</dbReference>
<keyword evidence="3" id="KW-0547">Nucleotide-binding</keyword>
<sequence>ISARGQSGHLGGRGAGKSALTMKLLTRRLISEYDPNLEDTYSSEETVDHQPVHLRVMDAADPDTPRNCEAA</sequence>
<evidence type="ECO:0000256" key="3">
    <source>
        <dbReference type="ARBA" id="ARBA00022741"/>
    </source>
</evidence>
<dbReference type="InterPro" id="IPR001806">
    <property type="entry name" value="Small_GTPase"/>
</dbReference>
<name>A0A8C0S9H3_CANLF</name>
<evidence type="ECO:0000313" key="7">
    <source>
        <dbReference type="Ensembl" id="ENSCAFP00040017795.1"/>
    </source>
</evidence>
<dbReference type="InterPro" id="IPR051065">
    <property type="entry name" value="Ras-related_GTPase"/>
</dbReference>
<evidence type="ECO:0000256" key="2">
    <source>
        <dbReference type="ARBA" id="ARBA00011984"/>
    </source>
</evidence>
<evidence type="ECO:0000256" key="5">
    <source>
        <dbReference type="ARBA" id="ARBA00023134"/>
    </source>
</evidence>
<protein>
    <recommendedName>
        <fullName evidence="2">small monomeric GTPase</fullName>
        <ecNumber evidence="2">3.6.5.2</ecNumber>
    </recommendedName>
</protein>
<keyword evidence="5" id="KW-0342">GTP-binding</keyword>
<dbReference type="AlphaFoldDB" id="A0A8C0S9H3"/>
<accession>A0A8C0S9H3</accession>
<keyword evidence="4" id="KW-0378">Hydrolase</keyword>
<evidence type="ECO:0000256" key="6">
    <source>
        <dbReference type="ARBA" id="ARBA00048098"/>
    </source>
</evidence>